<name>A0AAN0VJP1_9RHOB</name>
<evidence type="ECO:0000313" key="2">
    <source>
        <dbReference type="Proteomes" id="UP000028680"/>
    </source>
</evidence>
<dbReference type="KEGG" id="ptp:RCA23_c27640"/>
<dbReference type="EMBL" id="CP003984">
    <property type="protein sequence ID" value="AII88272.1"/>
    <property type="molecule type" value="Genomic_DNA"/>
</dbReference>
<dbReference type="Proteomes" id="UP000028680">
    <property type="component" value="Chromosome"/>
</dbReference>
<proteinExistence type="predicted"/>
<accession>A0AAN0VJP1</accession>
<keyword evidence="2" id="KW-1185">Reference proteome</keyword>
<organism evidence="1 2">
    <name type="scientific">Planktomarina temperata RCA23</name>
    <dbReference type="NCBI Taxonomy" id="666509"/>
    <lineage>
        <taxon>Bacteria</taxon>
        <taxon>Pseudomonadati</taxon>
        <taxon>Pseudomonadota</taxon>
        <taxon>Alphaproteobacteria</taxon>
        <taxon>Rhodobacterales</taxon>
        <taxon>Paracoccaceae</taxon>
        <taxon>Planktomarina</taxon>
    </lineage>
</organism>
<sequence>MRHFPLGLRPHLSRSKRISGALRVKRALNKAIQHRTEGRQAQPCVATGQGVLAWLPYYAEAFAWLELSSANAGFER</sequence>
<protein>
    <submittedName>
        <fullName evidence="1">Uncharacterized protein</fullName>
    </submittedName>
</protein>
<reference evidence="1 2" key="1">
    <citation type="journal article" date="2014" name="ISME J.">
        <title>Adaptation of an abundant Roseobacter RCA organism to pelagic systems revealed by genomic and transcriptomic analyses.</title>
        <authorList>
            <person name="Voget S."/>
            <person name="Wemheuer B."/>
            <person name="Brinkhoff T."/>
            <person name="Vollmers J."/>
            <person name="Dietrich S."/>
            <person name="Giebel H.A."/>
            <person name="Beardsley C."/>
            <person name="Sardemann C."/>
            <person name="Bakenhus I."/>
            <person name="Billerbeck S."/>
            <person name="Daniel R."/>
            <person name="Simon M."/>
        </authorList>
    </citation>
    <scope>NUCLEOTIDE SEQUENCE [LARGE SCALE GENOMIC DNA]</scope>
    <source>
        <strain evidence="1 2">RCA23</strain>
    </source>
</reference>
<dbReference type="AlphaFoldDB" id="A0AAN0VJP1"/>
<gene>
    <name evidence="1" type="ORF">RCA23_c27640</name>
</gene>
<evidence type="ECO:0000313" key="1">
    <source>
        <dbReference type="EMBL" id="AII88272.1"/>
    </source>
</evidence>